<dbReference type="Gene3D" id="3.30.200.20">
    <property type="entry name" value="Phosphorylase Kinase, domain 1"/>
    <property type="match status" value="1"/>
</dbReference>
<dbReference type="GO" id="GO:0004674">
    <property type="term" value="F:protein serine/threonine kinase activity"/>
    <property type="evidence" value="ECO:0007669"/>
    <property type="project" value="UniProtKB-KW"/>
</dbReference>
<dbReference type="PANTHER" id="PTHR47989:SF11">
    <property type="entry name" value="PROTEIN KINASE DOMAIN-CONTAINING PROTEIN"/>
    <property type="match status" value="1"/>
</dbReference>
<evidence type="ECO:0000313" key="6">
    <source>
        <dbReference type="Proteomes" id="UP000298416"/>
    </source>
</evidence>
<evidence type="ECO:0000256" key="2">
    <source>
        <dbReference type="ARBA" id="ARBA00022741"/>
    </source>
</evidence>
<keyword evidence="2" id="KW-0547">Nucleotide-binding</keyword>
<keyword evidence="1" id="KW-0723">Serine/threonine-protein kinase</keyword>
<proteinExistence type="predicted"/>
<dbReference type="PROSITE" id="PS50011">
    <property type="entry name" value="PROTEIN_KINASE_DOM"/>
    <property type="match status" value="1"/>
</dbReference>
<protein>
    <recommendedName>
        <fullName evidence="4">Protein kinase domain-containing protein</fullName>
    </recommendedName>
</protein>
<feature type="domain" description="Protein kinase" evidence="4">
    <location>
        <begin position="98"/>
        <end position="302"/>
    </location>
</feature>
<reference evidence="5" key="1">
    <citation type="submission" date="2018-01" db="EMBL/GenBank/DDBJ databases">
        <authorList>
            <person name="Mao J.F."/>
        </authorList>
    </citation>
    <scope>NUCLEOTIDE SEQUENCE</scope>
    <source>
        <strain evidence="5">Huo1</strain>
        <tissue evidence="5">Leaf</tissue>
    </source>
</reference>
<organism evidence="5">
    <name type="scientific">Salvia splendens</name>
    <name type="common">Scarlet sage</name>
    <dbReference type="NCBI Taxonomy" id="180675"/>
    <lineage>
        <taxon>Eukaryota</taxon>
        <taxon>Viridiplantae</taxon>
        <taxon>Streptophyta</taxon>
        <taxon>Embryophyta</taxon>
        <taxon>Tracheophyta</taxon>
        <taxon>Spermatophyta</taxon>
        <taxon>Magnoliopsida</taxon>
        <taxon>eudicotyledons</taxon>
        <taxon>Gunneridae</taxon>
        <taxon>Pentapetalae</taxon>
        <taxon>asterids</taxon>
        <taxon>lamiids</taxon>
        <taxon>Lamiales</taxon>
        <taxon>Lamiaceae</taxon>
        <taxon>Nepetoideae</taxon>
        <taxon>Mentheae</taxon>
        <taxon>Salviinae</taxon>
        <taxon>Salvia</taxon>
        <taxon>Salvia subgen. Calosphace</taxon>
        <taxon>core Calosphace</taxon>
    </lineage>
</organism>
<keyword evidence="1" id="KW-0808">Transferase</keyword>
<dbReference type="EMBL" id="PNBA02000008">
    <property type="protein sequence ID" value="KAG6415962.1"/>
    <property type="molecule type" value="Genomic_DNA"/>
</dbReference>
<reference evidence="5" key="2">
    <citation type="submission" date="2020-08" db="EMBL/GenBank/DDBJ databases">
        <title>Plant Genome Project.</title>
        <authorList>
            <person name="Zhang R.-G."/>
        </authorList>
    </citation>
    <scope>NUCLEOTIDE SEQUENCE</scope>
    <source>
        <strain evidence="5">Huo1</strain>
        <tissue evidence="5">Leaf</tissue>
    </source>
</reference>
<sequence length="302" mass="34648">MDAFQYWRQPTCAYSTNDEPKRDYPRIIIQELESQREEMLREERERRLDNVNKSFEKSCKWYLSCKTASSISTPDSHSHPIKIQEFTYKDLQLATANFSDSKLLGRGRHDRVYKAVLRSGRLVAVKKSSANDLDNEIGILSSLYSPSLVNLLSFSTNSHGHRLFVEFMSNDTLYKQPDMVNSSPVGGGLGNLADKKGEIHERVRSWVPAPWDARIRKMVAAVEAKCVRSCRERRLSMKEMARCLGELSKLNSWNGLSNPFIMGEDVEIVKTPLKNRRLELEVPSNLMELGLQLEISDFRIDD</sequence>
<evidence type="ECO:0000259" key="4">
    <source>
        <dbReference type="PROSITE" id="PS50011"/>
    </source>
</evidence>
<keyword evidence="3" id="KW-0067">ATP-binding</keyword>
<dbReference type="PANTHER" id="PTHR47989">
    <property type="entry name" value="OS01G0750732 PROTEIN"/>
    <property type="match status" value="1"/>
</dbReference>
<keyword evidence="1" id="KW-0418">Kinase</keyword>
<dbReference type="Proteomes" id="UP000298416">
    <property type="component" value="Unassembled WGS sequence"/>
</dbReference>
<keyword evidence="6" id="KW-1185">Reference proteome</keyword>
<gene>
    <name evidence="5" type="ORF">SASPL_123383</name>
</gene>
<evidence type="ECO:0000256" key="1">
    <source>
        <dbReference type="ARBA" id="ARBA00022527"/>
    </source>
</evidence>
<name>A0A8X8ZSY5_SALSN</name>
<comment type="caution">
    <text evidence="5">The sequence shown here is derived from an EMBL/GenBank/DDBJ whole genome shotgun (WGS) entry which is preliminary data.</text>
</comment>
<accession>A0A8X8ZSY5</accession>
<evidence type="ECO:0000256" key="3">
    <source>
        <dbReference type="ARBA" id="ARBA00022840"/>
    </source>
</evidence>
<dbReference type="AlphaFoldDB" id="A0A8X8ZSY5"/>
<evidence type="ECO:0000313" key="5">
    <source>
        <dbReference type="EMBL" id="KAG6415962.1"/>
    </source>
</evidence>
<dbReference type="SUPFAM" id="SSF56112">
    <property type="entry name" value="Protein kinase-like (PK-like)"/>
    <property type="match status" value="1"/>
</dbReference>
<dbReference type="InterPro" id="IPR000719">
    <property type="entry name" value="Prot_kinase_dom"/>
</dbReference>
<dbReference type="GO" id="GO:0005524">
    <property type="term" value="F:ATP binding"/>
    <property type="evidence" value="ECO:0007669"/>
    <property type="project" value="UniProtKB-KW"/>
</dbReference>
<dbReference type="InterPro" id="IPR011009">
    <property type="entry name" value="Kinase-like_dom_sf"/>
</dbReference>